<name>A0ACB8QE66_9AGAM</name>
<evidence type="ECO:0000313" key="1">
    <source>
        <dbReference type="EMBL" id="KAI0029586.1"/>
    </source>
</evidence>
<gene>
    <name evidence="1" type="ORF">K488DRAFT_72854</name>
</gene>
<protein>
    <submittedName>
        <fullName evidence="1">Uncharacterized protein</fullName>
    </submittedName>
</protein>
<dbReference type="Proteomes" id="UP000814128">
    <property type="component" value="Unassembled WGS sequence"/>
</dbReference>
<accession>A0ACB8QE66</accession>
<reference evidence="1" key="2">
    <citation type="journal article" date="2022" name="New Phytol.">
        <title>Evolutionary transition to the ectomycorrhizal habit in the genomes of a hyperdiverse lineage of mushroom-forming fungi.</title>
        <authorList>
            <person name="Looney B."/>
            <person name="Miyauchi S."/>
            <person name="Morin E."/>
            <person name="Drula E."/>
            <person name="Courty P.E."/>
            <person name="Kohler A."/>
            <person name="Kuo A."/>
            <person name="LaButti K."/>
            <person name="Pangilinan J."/>
            <person name="Lipzen A."/>
            <person name="Riley R."/>
            <person name="Andreopoulos W."/>
            <person name="He G."/>
            <person name="Johnson J."/>
            <person name="Nolan M."/>
            <person name="Tritt A."/>
            <person name="Barry K.W."/>
            <person name="Grigoriev I.V."/>
            <person name="Nagy L.G."/>
            <person name="Hibbett D."/>
            <person name="Henrissat B."/>
            <person name="Matheny P.B."/>
            <person name="Labbe J."/>
            <person name="Martin F.M."/>
        </authorList>
    </citation>
    <scope>NUCLEOTIDE SEQUENCE</scope>
    <source>
        <strain evidence="1">EC-137</strain>
    </source>
</reference>
<reference evidence="1" key="1">
    <citation type="submission" date="2021-02" db="EMBL/GenBank/DDBJ databases">
        <authorList>
            <consortium name="DOE Joint Genome Institute"/>
            <person name="Ahrendt S."/>
            <person name="Looney B.P."/>
            <person name="Miyauchi S."/>
            <person name="Morin E."/>
            <person name="Drula E."/>
            <person name="Courty P.E."/>
            <person name="Chicoki N."/>
            <person name="Fauchery L."/>
            <person name="Kohler A."/>
            <person name="Kuo A."/>
            <person name="Labutti K."/>
            <person name="Pangilinan J."/>
            <person name="Lipzen A."/>
            <person name="Riley R."/>
            <person name="Andreopoulos W."/>
            <person name="He G."/>
            <person name="Johnson J."/>
            <person name="Barry K.W."/>
            <person name="Grigoriev I.V."/>
            <person name="Nagy L."/>
            <person name="Hibbett D."/>
            <person name="Henrissat B."/>
            <person name="Matheny P.B."/>
            <person name="Labbe J."/>
            <person name="Martin F."/>
        </authorList>
    </citation>
    <scope>NUCLEOTIDE SEQUENCE</scope>
    <source>
        <strain evidence="1">EC-137</strain>
    </source>
</reference>
<organism evidence="1 2">
    <name type="scientific">Vararia minispora EC-137</name>
    <dbReference type="NCBI Taxonomy" id="1314806"/>
    <lineage>
        <taxon>Eukaryota</taxon>
        <taxon>Fungi</taxon>
        <taxon>Dikarya</taxon>
        <taxon>Basidiomycota</taxon>
        <taxon>Agaricomycotina</taxon>
        <taxon>Agaricomycetes</taxon>
        <taxon>Russulales</taxon>
        <taxon>Lachnocladiaceae</taxon>
        <taxon>Vararia</taxon>
    </lineage>
</organism>
<proteinExistence type="predicted"/>
<dbReference type="EMBL" id="MU273667">
    <property type="protein sequence ID" value="KAI0029586.1"/>
    <property type="molecule type" value="Genomic_DNA"/>
</dbReference>
<comment type="caution">
    <text evidence="1">The sequence shown here is derived from an EMBL/GenBank/DDBJ whole genome shotgun (WGS) entry which is preliminary data.</text>
</comment>
<evidence type="ECO:0000313" key="2">
    <source>
        <dbReference type="Proteomes" id="UP000814128"/>
    </source>
</evidence>
<keyword evidence="2" id="KW-1185">Reference proteome</keyword>
<sequence length="168" mass="19160">MRLDITYPSEEKYVLSDEFRVSVYTVAVHPTNDSVRTVTKAGQAEDEMLAKFVFRTFRLDKVVFRGKERDVGAWLQKKRFSSTRTWTSANERTYSWSPTGVSSLTLKNASGEELGRSHSTSRGLVGKEKHGPYIELGDSDQIFADLDEIVVTWLYLKERERMDRGGAP</sequence>